<reference evidence="5" key="1">
    <citation type="submission" date="2022-11" db="UniProtKB">
        <authorList>
            <consortium name="WormBaseParasite"/>
        </authorList>
    </citation>
    <scope>IDENTIFICATION</scope>
</reference>
<accession>A0A914CQ29</accession>
<dbReference type="PANTHER" id="PTHR24198:SF165">
    <property type="entry name" value="ANKYRIN REPEAT-CONTAINING PROTEIN-RELATED"/>
    <property type="match status" value="1"/>
</dbReference>
<dbReference type="SMART" id="SM00248">
    <property type="entry name" value="ANK"/>
    <property type="match status" value="3"/>
</dbReference>
<protein>
    <submittedName>
        <fullName evidence="5">Ankyrin repeat domain-containing protein 49</fullName>
    </submittedName>
</protein>
<evidence type="ECO:0000256" key="1">
    <source>
        <dbReference type="ARBA" id="ARBA00022737"/>
    </source>
</evidence>
<dbReference type="WBParaSite" id="ACRNAN_scaffold1264.g9782.t1">
    <property type="protein sequence ID" value="ACRNAN_scaffold1264.g9782.t1"/>
    <property type="gene ID" value="ACRNAN_scaffold1264.g9782"/>
</dbReference>
<dbReference type="Gene3D" id="1.25.40.20">
    <property type="entry name" value="Ankyrin repeat-containing domain"/>
    <property type="match status" value="1"/>
</dbReference>
<dbReference type="Pfam" id="PF00023">
    <property type="entry name" value="Ank"/>
    <property type="match status" value="1"/>
</dbReference>
<dbReference type="PRINTS" id="PR01415">
    <property type="entry name" value="ANKYRIN"/>
</dbReference>
<evidence type="ECO:0000256" key="3">
    <source>
        <dbReference type="PROSITE-ProRule" id="PRU00023"/>
    </source>
</evidence>
<feature type="repeat" description="ANK" evidence="3">
    <location>
        <begin position="148"/>
        <end position="180"/>
    </location>
</feature>
<dbReference type="InterPro" id="IPR036770">
    <property type="entry name" value="Ankyrin_rpt-contain_sf"/>
</dbReference>
<organism evidence="4 5">
    <name type="scientific">Acrobeloides nanus</name>
    <dbReference type="NCBI Taxonomy" id="290746"/>
    <lineage>
        <taxon>Eukaryota</taxon>
        <taxon>Metazoa</taxon>
        <taxon>Ecdysozoa</taxon>
        <taxon>Nematoda</taxon>
        <taxon>Chromadorea</taxon>
        <taxon>Rhabditida</taxon>
        <taxon>Tylenchina</taxon>
        <taxon>Cephalobomorpha</taxon>
        <taxon>Cephaloboidea</taxon>
        <taxon>Cephalobidae</taxon>
        <taxon>Acrobeloides</taxon>
    </lineage>
</organism>
<dbReference type="PROSITE" id="PS50088">
    <property type="entry name" value="ANK_REPEAT"/>
    <property type="match status" value="2"/>
</dbReference>
<sequence length="246" mass="27262">MSNSTDHNLNASTSNEVNDMEIDDNVKIAVETIDDVDAIIEEDEVDILLEQIRDQKKTNPGMFVSGWEVDEDGIIERDMTDPKEQILSAAEEGDLDRLKALLLNRPDLLQIRDHDGYTPLHRAAYNNHADVCRYLLSIGADPEARTENGWTVLHSAACWANYEIVGVLLSHGVDVNSRSEGGLTPLHLAINSSEDVEKQRITVKYLLDAPGVDMAAVTGAGDTPLMLARRASPQALELLEYYLKRP</sequence>
<dbReference type="Proteomes" id="UP000887540">
    <property type="component" value="Unplaced"/>
</dbReference>
<dbReference type="InterPro" id="IPR002110">
    <property type="entry name" value="Ankyrin_rpt"/>
</dbReference>
<dbReference type="SUPFAM" id="SSF48403">
    <property type="entry name" value="Ankyrin repeat"/>
    <property type="match status" value="1"/>
</dbReference>
<proteinExistence type="predicted"/>
<keyword evidence="2 3" id="KW-0040">ANK repeat</keyword>
<keyword evidence="1" id="KW-0677">Repeat</keyword>
<dbReference type="PROSITE" id="PS50297">
    <property type="entry name" value="ANK_REP_REGION"/>
    <property type="match status" value="2"/>
</dbReference>
<dbReference type="PANTHER" id="PTHR24198">
    <property type="entry name" value="ANKYRIN REPEAT AND PROTEIN KINASE DOMAIN-CONTAINING PROTEIN"/>
    <property type="match status" value="1"/>
</dbReference>
<evidence type="ECO:0000313" key="4">
    <source>
        <dbReference type="Proteomes" id="UP000887540"/>
    </source>
</evidence>
<name>A0A914CQ29_9BILA</name>
<dbReference type="Pfam" id="PF12796">
    <property type="entry name" value="Ank_2"/>
    <property type="match status" value="1"/>
</dbReference>
<feature type="repeat" description="ANK" evidence="3">
    <location>
        <begin position="115"/>
        <end position="147"/>
    </location>
</feature>
<evidence type="ECO:0000256" key="2">
    <source>
        <dbReference type="ARBA" id="ARBA00023043"/>
    </source>
</evidence>
<dbReference type="AlphaFoldDB" id="A0A914CQ29"/>
<keyword evidence="4" id="KW-1185">Reference proteome</keyword>
<evidence type="ECO:0000313" key="5">
    <source>
        <dbReference type="WBParaSite" id="ACRNAN_scaffold1264.g9782.t1"/>
    </source>
</evidence>